<reference evidence="5 6" key="1">
    <citation type="submission" date="2018-03" db="EMBL/GenBank/DDBJ databases">
        <title>Genome sequence of Paenibacillus elgii strain AC13 an antimicrobial compound producing bacteria.</title>
        <authorList>
            <person name="Kurokawa A.S."/>
            <person name="Araujo J.F."/>
            <person name="Costa R.A."/>
            <person name="Ortega D.B."/>
            <person name="Pires A.S."/>
            <person name="Pappas G.J.Jr."/>
            <person name="Franco O.L."/>
            <person name="Barreto C."/>
            <person name="Magalhaes B.S."/>
            <person name="Kruger R.H."/>
        </authorList>
    </citation>
    <scope>NUCLEOTIDE SEQUENCE [LARGE SCALE GENOMIC DNA]</scope>
    <source>
        <strain evidence="5 6">AC13</strain>
    </source>
</reference>
<comment type="catalytic activity">
    <reaction evidence="3">
        <text>3',5'-cyclic UMP + H2O = UMP + H(+)</text>
        <dbReference type="Rhea" id="RHEA:70575"/>
        <dbReference type="ChEBI" id="CHEBI:15377"/>
        <dbReference type="ChEBI" id="CHEBI:15378"/>
        <dbReference type="ChEBI" id="CHEBI:57865"/>
        <dbReference type="ChEBI" id="CHEBI:184387"/>
    </reaction>
    <physiologicalReaction direction="left-to-right" evidence="3">
        <dbReference type="Rhea" id="RHEA:70576"/>
    </physiologicalReaction>
</comment>
<dbReference type="Gene3D" id="3.60.15.10">
    <property type="entry name" value="Ribonuclease Z/Hydroxyacylglutathione hydrolase-like"/>
    <property type="match status" value="1"/>
</dbReference>
<dbReference type="RefSeq" id="WP_108530346.1">
    <property type="nucleotide sequence ID" value="NZ_PYHP01000009.1"/>
</dbReference>
<sequence>MITRRRYENLDGSQNRKKLAHLRQWRKERKAKIKDLSYRVPQAEARQLDYLRSNRTQTTATWIGHSTFLLQMGGKNLITDPVWAERMGLEKRLAPPGLRLEELPPIDAVLLSHSHYDHMHLPTLRQLARANAGMQLFVPAGLGAKLRSCGFAHVTEANWWEEFRLGSLELHFVPAQHWTRRTLFDMNTSHWGGWIVRPTNHGGERLAIYFAGDSGYFPGFKLIGDRFPIQWALMPIGAYEPEWFMSQQHVSPEQAVQAFLDCGAELFVPMHYGAFRLADDTPREALDRLLAEWARRRLEPERLRMLHHGETLRQ</sequence>
<feature type="domain" description="Metallo-beta-lactamase" evidence="4">
    <location>
        <begin position="76"/>
        <end position="272"/>
    </location>
</feature>
<dbReference type="GO" id="GO:0008270">
    <property type="term" value="F:zinc ion binding"/>
    <property type="evidence" value="ECO:0007669"/>
    <property type="project" value="InterPro"/>
</dbReference>
<evidence type="ECO:0000256" key="2">
    <source>
        <dbReference type="ARBA" id="ARBA00034301"/>
    </source>
</evidence>
<proteinExistence type="predicted"/>
<dbReference type="GO" id="GO:0070290">
    <property type="term" value="F:N-acylphosphatidylethanolamine-specific phospholipase D activity"/>
    <property type="evidence" value="ECO:0007669"/>
    <property type="project" value="InterPro"/>
</dbReference>
<name>A0A2T6G8X9_9BACL</name>
<accession>A0A2T6G8X9</accession>
<evidence type="ECO:0000256" key="3">
    <source>
        <dbReference type="ARBA" id="ARBA00048505"/>
    </source>
</evidence>
<protein>
    <submittedName>
        <fullName evidence="5">MBL fold metallo-hydrolase</fullName>
    </submittedName>
</protein>
<dbReference type="Pfam" id="PF12706">
    <property type="entry name" value="Lactamase_B_2"/>
    <property type="match status" value="1"/>
</dbReference>
<comment type="caution">
    <text evidence="5">The sequence shown here is derived from an EMBL/GenBank/DDBJ whole genome shotgun (WGS) entry which is preliminary data.</text>
</comment>
<dbReference type="PANTHER" id="PTHR15032">
    <property type="entry name" value="N-ACYL-PHOSPHATIDYLETHANOLAMINE-HYDROLYZING PHOSPHOLIPASE D"/>
    <property type="match status" value="1"/>
</dbReference>
<evidence type="ECO:0000313" key="5">
    <source>
        <dbReference type="EMBL" id="PUA40618.1"/>
    </source>
</evidence>
<dbReference type="InterPro" id="IPR001279">
    <property type="entry name" value="Metallo-B-lactamas"/>
</dbReference>
<gene>
    <name evidence="5" type="ORF">C8Z91_03935</name>
</gene>
<dbReference type="Proteomes" id="UP000244184">
    <property type="component" value="Unassembled WGS sequence"/>
</dbReference>
<organism evidence="5 6">
    <name type="scientific">Paenibacillus elgii</name>
    <dbReference type="NCBI Taxonomy" id="189691"/>
    <lineage>
        <taxon>Bacteria</taxon>
        <taxon>Bacillati</taxon>
        <taxon>Bacillota</taxon>
        <taxon>Bacilli</taxon>
        <taxon>Bacillales</taxon>
        <taxon>Paenibacillaceae</taxon>
        <taxon>Paenibacillus</taxon>
    </lineage>
</organism>
<dbReference type="AlphaFoldDB" id="A0A2T6G8X9"/>
<dbReference type="InterPro" id="IPR036866">
    <property type="entry name" value="RibonucZ/Hydroxyglut_hydro"/>
</dbReference>
<evidence type="ECO:0000313" key="6">
    <source>
        <dbReference type="Proteomes" id="UP000244184"/>
    </source>
</evidence>
<comment type="catalytic activity">
    <reaction evidence="1">
        <text>3',5'-cyclic CMP + H2O = CMP + H(+)</text>
        <dbReference type="Rhea" id="RHEA:72675"/>
        <dbReference type="ChEBI" id="CHEBI:15377"/>
        <dbReference type="ChEBI" id="CHEBI:15378"/>
        <dbReference type="ChEBI" id="CHEBI:58003"/>
        <dbReference type="ChEBI" id="CHEBI:60377"/>
    </reaction>
    <physiologicalReaction direction="left-to-right" evidence="1">
        <dbReference type="Rhea" id="RHEA:72676"/>
    </physiologicalReaction>
</comment>
<dbReference type="EMBL" id="PYHP01000009">
    <property type="protein sequence ID" value="PUA40618.1"/>
    <property type="molecule type" value="Genomic_DNA"/>
</dbReference>
<dbReference type="GO" id="GO:0005737">
    <property type="term" value="C:cytoplasm"/>
    <property type="evidence" value="ECO:0007669"/>
    <property type="project" value="TreeGrafter"/>
</dbReference>
<evidence type="ECO:0000256" key="1">
    <source>
        <dbReference type="ARBA" id="ARBA00034221"/>
    </source>
</evidence>
<dbReference type="PIRSF" id="PIRSF038896">
    <property type="entry name" value="NAPE-PLD"/>
    <property type="match status" value="1"/>
</dbReference>
<comment type="function">
    <text evidence="2">Counteracts the endogenous Pycsar antiviral defense system. Phosphodiesterase that enables metal-dependent hydrolysis of host cyclic nucleotide Pycsar defense signals such as cCMP and cUMP.</text>
</comment>
<dbReference type="InterPro" id="IPR024884">
    <property type="entry name" value="NAPE-PLD"/>
</dbReference>
<dbReference type="PANTHER" id="PTHR15032:SF36">
    <property type="entry name" value="METALLO-BETA-LACTAMASE DOMAIN-CONTAINING PROTEIN"/>
    <property type="match status" value="1"/>
</dbReference>
<keyword evidence="5" id="KW-0378">Hydrolase</keyword>
<dbReference type="SUPFAM" id="SSF56281">
    <property type="entry name" value="Metallo-hydrolase/oxidoreductase"/>
    <property type="match status" value="1"/>
</dbReference>
<evidence type="ECO:0000259" key="4">
    <source>
        <dbReference type="Pfam" id="PF12706"/>
    </source>
</evidence>